<evidence type="ECO:0000256" key="1">
    <source>
        <dbReference type="ARBA" id="ARBA00022603"/>
    </source>
</evidence>
<dbReference type="PANTHER" id="PTHR11548">
    <property type="entry name" value="THYMIDYLATE SYNTHASE 1"/>
    <property type="match status" value="1"/>
</dbReference>
<dbReference type="EMBL" id="JACATZ010000001">
    <property type="protein sequence ID" value="NWJ44649.1"/>
    <property type="molecule type" value="Genomic_DNA"/>
</dbReference>
<evidence type="ECO:0000256" key="2">
    <source>
        <dbReference type="ARBA" id="ARBA00022679"/>
    </source>
</evidence>
<dbReference type="EMBL" id="CP128399">
    <property type="protein sequence ID" value="WJW66538.1"/>
    <property type="molecule type" value="Genomic_DNA"/>
</dbReference>
<dbReference type="Pfam" id="PF04208">
    <property type="entry name" value="MtrA"/>
    <property type="match status" value="1"/>
</dbReference>
<proteinExistence type="predicted"/>
<dbReference type="GO" id="GO:0032259">
    <property type="term" value="P:methylation"/>
    <property type="evidence" value="ECO:0007669"/>
    <property type="project" value="UniProtKB-KW"/>
</dbReference>
<dbReference type="Proteomes" id="UP001431572">
    <property type="component" value="Chromosome 1"/>
</dbReference>
<dbReference type="GO" id="GO:0005829">
    <property type="term" value="C:cytosol"/>
    <property type="evidence" value="ECO:0007669"/>
    <property type="project" value="TreeGrafter"/>
</dbReference>
<dbReference type="InterPro" id="IPR023451">
    <property type="entry name" value="Thymidate_synth/dCMP_Mease_dom"/>
</dbReference>
<dbReference type="InterPro" id="IPR045097">
    <property type="entry name" value="Thymidate_synth/dCMP_Mease"/>
</dbReference>
<sequence length="492" mass="55970">MTAELGATYNLTDLISYKDLQIGNPESNVGICTLWTQRHLIAQKLDTADYFICANLYSFAGINLMARNIFMFPQIRYLILCGADQSSTGEALASFFAKGLGANHTIPGTQAKLDEGIPLEAWEELRQQVQLIDLRPAKGYPKNPEAIAEQIKLELAKLATLPPFAEPRTFPELAPEGGKALPSERTGFRVQGETVAETWLEVMQLVMRFGQIKPTEYSQQQREIYNTVAVITDENPDDIVWADYLPFSRAELENYYPKILSAEKEPGIAYTYGERLRSFGEEGHDQIARMKERLREAHHTRRAVAVTWDVEQDSVGDNPPCLLEVSAGVQDGALYMTARFRSHDIYTAWAQNTYALRKLQKEIADDTGLRLGALTIISHSAHIYADKWKFALDTIDSFKKRRLDWRSDPRGYFIIELERERSLIKVQHSTIEGNTPYYFEGKTARQLCLLIAHEKLASLEEHYSYLGRELQKAEIALKLGLNYTQDKELEFN</sequence>
<keyword evidence="8" id="KW-1185">Reference proteome</keyword>
<accession>A0A8T7LYT9</accession>
<dbReference type="SUPFAM" id="SSF55831">
    <property type="entry name" value="Thymidylate synthase/dCMP hydroxymethylase"/>
    <property type="match status" value="1"/>
</dbReference>
<dbReference type="RefSeq" id="WP_341468426.1">
    <property type="nucleotide sequence ID" value="NZ_CP128399.1"/>
</dbReference>
<dbReference type="PANTHER" id="PTHR11548:SF1">
    <property type="entry name" value="THYMIDYLATE SYNTHASE 1"/>
    <property type="match status" value="1"/>
</dbReference>
<reference evidence="6" key="2">
    <citation type="journal article" date="2024" name="Nature">
        <title>Anoxygenic phototroph of the Chloroflexota uses a type I reaction centre.</title>
        <authorList>
            <person name="Tsuji J.M."/>
            <person name="Shaw N.A."/>
            <person name="Nagashima S."/>
            <person name="Venkiteswaran J.J."/>
            <person name="Schiff S.L."/>
            <person name="Watanabe T."/>
            <person name="Fukui M."/>
            <person name="Hanada S."/>
            <person name="Tank M."/>
            <person name="Neufeld J.D."/>
        </authorList>
    </citation>
    <scope>NUCLEOTIDE SEQUENCE</scope>
    <source>
        <strain evidence="6">L227-S17</strain>
    </source>
</reference>
<evidence type="ECO:0000313" key="7">
    <source>
        <dbReference type="Proteomes" id="UP000521676"/>
    </source>
</evidence>
<evidence type="ECO:0000313" key="5">
    <source>
        <dbReference type="EMBL" id="NWJ44649.1"/>
    </source>
</evidence>
<feature type="domain" description="Thymidylate synthase/dCMP hydroxymethylase" evidence="3">
    <location>
        <begin position="262"/>
        <end position="390"/>
    </location>
</feature>
<gene>
    <name evidence="5" type="ORF">HXX08_02105</name>
    <name evidence="6" type="ORF">OZ401_002341</name>
</gene>
<organism evidence="5 7">
    <name type="scientific">Candidatus Chlorohelix allophototropha</name>
    <dbReference type="NCBI Taxonomy" id="3003348"/>
    <lineage>
        <taxon>Bacteria</taxon>
        <taxon>Bacillati</taxon>
        <taxon>Chloroflexota</taxon>
        <taxon>Chloroflexia</taxon>
        <taxon>Candidatus Chloroheliales</taxon>
        <taxon>Candidatus Chloroheliaceae</taxon>
        <taxon>Candidatus Chlorohelix</taxon>
    </lineage>
</organism>
<dbReference type="Pfam" id="PF00303">
    <property type="entry name" value="Thymidylat_synt"/>
    <property type="match status" value="1"/>
</dbReference>
<dbReference type="AlphaFoldDB" id="A0A8T7LYT9"/>
<evidence type="ECO:0000313" key="8">
    <source>
        <dbReference type="Proteomes" id="UP001431572"/>
    </source>
</evidence>
<protein>
    <submittedName>
        <fullName evidence="5">DUF4346 domain-containing protein</fullName>
    </submittedName>
    <submittedName>
        <fullName evidence="6">Thymidylate synthase</fullName>
    </submittedName>
</protein>
<dbReference type="Pfam" id="PF14251">
    <property type="entry name" value="PterinBD-DUF4346"/>
    <property type="match status" value="1"/>
</dbReference>
<evidence type="ECO:0000259" key="4">
    <source>
        <dbReference type="Pfam" id="PF14251"/>
    </source>
</evidence>
<dbReference type="InterPro" id="IPR025595">
    <property type="entry name" value="PterinBD-DUF4346"/>
</dbReference>
<feature type="domain" description="DUF4346" evidence="4">
    <location>
        <begin position="408"/>
        <end position="486"/>
    </location>
</feature>
<dbReference type="GO" id="GO:0006231">
    <property type="term" value="P:dTMP biosynthetic process"/>
    <property type="evidence" value="ECO:0007669"/>
    <property type="project" value="TreeGrafter"/>
</dbReference>
<evidence type="ECO:0000313" key="6">
    <source>
        <dbReference type="EMBL" id="WJW66538.1"/>
    </source>
</evidence>
<reference evidence="5 7" key="1">
    <citation type="submission" date="2020-06" db="EMBL/GenBank/DDBJ databases">
        <title>Anoxygenic phototrophic Chloroflexota member uses a Type I reaction center.</title>
        <authorList>
            <person name="Tsuji J.M."/>
            <person name="Shaw N.A."/>
            <person name="Nagashima S."/>
            <person name="Venkiteswaran J."/>
            <person name="Schiff S.L."/>
            <person name="Hanada S."/>
            <person name="Tank M."/>
            <person name="Neufeld J.D."/>
        </authorList>
    </citation>
    <scope>NUCLEOTIDE SEQUENCE [LARGE SCALE GENOMIC DNA]</scope>
    <source>
        <strain evidence="5">L227-S17</strain>
    </source>
</reference>
<dbReference type="InterPro" id="IPR036926">
    <property type="entry name" value="Thymidate_synth/dCMP_Mease_sf"/>
</dbReference>
<keyword evidence="2" id="KW-0808">Transferase</keyword>
<dbReference type="InterPro" id="IPR030688">
    <property type="entry name" value="MeTrfase_MtrA/MtxA"/>
</dbReference>
<dbReference type="GO" id="GO:0004799">
    <property type="term" value="F:thymidylate synthase activity"/>
    <property type="evidence" value="ECO:0007669"/>
    <property type="project" value="TreeGrafter"/>
</dbReference>
<dbReference type="Proteomes" id="UP000521676">
    <property type="component" value="Unassembled WGS sequence"/>
</dbReference>
<name>A0A8T7LYT9_9CHLR</name>
<keyword evidence="1" id="KW-0489">Methyltransferase</keyword>
<evidence type="ECO:0000259" key="3">
    <source>
        <dbReference type="Pfam" id="PF00303"/>
    </source>
</evidence>
<dbReference type="Gene3D" id="3.30.572.10">
    <property type="entry name" value="Thymidylate synthase/dCMP hydroxymethylase domain"/>
    <property type="match status" value="1"/>
</dbReference>